<dbReference type="InterPro" id="IPR007372">
    <property type="entry name" value="Lipid/polyisoprenoid-bd_YceI"/>
</dbReference>
<proteinExistence type="predicted"/>
<dbReference type="HOGENOM" id="CLU_114025_0_0_7"/>
<evidence type="ECO:0000313" key="4">
    <source>
        <dbReference type="Proteomes" id="UP000006431"/>
    </source>
</evidence>
<evidence type="ECO:0000259" key="2">
    <source>
        <dbReference type="Pfam" id="PF04264"/>
    </source>
</evidence>
<dbReference type="OrthoDB" id="5292899at2"/>
<dbReference type="Proteomes" id="UP000006431">
    <property type="component" value="Unassembled WGS sequence"/>
</dbReference>
<protein>
    <submittedName>
        <fullName evidence="3">Protein containing YceI-like domain</fullName>
    </submittedName>
</protein>
<dbReference type="EMBL" id="AFRZ01000001">
    <property type="protein sequence ID" value="EHP28607.1"/>
    <property type="molecule type" value="Genomic_DNA"/>
</dbReference>
<sequence>MMKFLIALFLVATMSYAEEMGTKGGSCILSQDGQVNVSWKAYKTPEKVGVGGIFDSVKYTAVAPKGNNFREILVGSSVMIDTASVNSKNSDRDVKLVKFFFDQMSSRNIKAEIVDIKSNKRIKGQPKTGVMSVAVTMNGITKNVAMPYIFNEGDLSASGNIDLLDFSASKALSSINEACFDLHKGKTWSDVTIGFQTNIKFELCHAK</sequence>
<feature type="signal peptide" evidence="1">
    <location>
        <begin position="1"/>
        <end position="17"/>
    </location>
</feature>
<dbReference type="InterPro" id="IPR036761">
    <property type="entry name" value="TTHA0802/YceI-like_sf"/>
</dbReference>
<dbReference type="STRING" id="929558.SMGD1_0080"/>
<keyword evidence="4" id="KW-1185">Reference proteome</keyword>
<keyword evidence="1" id="KW-0732">Signal</keyword>
<feature type="chain" id="PRO_5002840613" evidence="1">
    <location>
        <begin position="18"/>
        <end position="207"/>
    </location>
</feature>
<dbReference type="AlphaFoldDB" id="B6BLF2"/>
<dbReference type="RefSeq" id="WP_008338557.1">
    <property type="nucleotide sequence ID" value="NZ_AFRZ01000001.1"/>
</dbReference>
<comment type="caution">
    <text evidence="3">The sequence shown here is derived from an EMBL/GenBank/DDBJ whole genome shotgun (WGS) entry which is preliminary data.</text>
</comment>
<feature type="domain" description="Lipid/polyisoprenoid-binding YceI-like" evidence="2">
    <location>
        <begin position="49"/>
        <end position="195"/>
    </location>
</feature>
<reference evidence="3 4" key="1">
    <citation type="journal article" date="2012" name="Proc. Natl. Acad. Sci. U.S.A.">
        <title>Genome and physiology of a model Epsilonproteobacterium responsible for sulfide detoxification in marine oxygen depletion zones.</title>
        <authorList>
            <person name="Grote J."/>
            <person name="Schott T."/>
            <person name="Bruckner C.G."/>
            <person name="Glockner F.O."/>
            <person name="Jost G."/>
            <person name="Teeling H."/>
            <person name="Labrenz M."/>
            <person name="Jurgens K."/>
        </authorList>
    </citation>
    <scope>NUCLEOTIDE SEQUENCE [LARGE SCALE GENOMIC DNA]</scope>
    <source>
        <strain evidence="3 4">GD1</strain>
    </source>
</reference>
<evidence type="ECO:0000313" key="3">
    <source>
        <dbReference type="EMBL" id="EHP28607.1"/>
    </source>
</evidence>
<gene>
    <name evidence="3" type="ORF">SMGD1_0080</name>
</gene>
<organism evidence="3 4">
    <name type="scientific">Sulfurimonas gotlandica (strain DSM 19862 / JCM 16533 / GD1)</name>
    <dbReference type="NCBI Taxonomy" id="929558"/>
    <lineage>
        <taxon>Bacteria</taxon>
        <taxon>Pseudomonadati</taxon>
        <taxon>Campylobacterota</taxon>
        <taxon>Epsilonproteobacteria</taxon>
        <taxon>Campylobacterales</taxon>
        <taxon>Sulfurimonadaceae</taxon>
        <taxon>Sulfurimonas</taxon>
    </lineage>
</organism>
<accession>B6BLF2</accession>
<name>B6BLF2_SULGG</name>
<evidence type="ECO:0000256" key="1">
    <source>
        <dbReference type="SAM" id="SignalP"/>
    </source>
</evidence>
<dbReference type="eggNOG" id="COG2353">
    <property type="taxonomic scope" value="Bacteria"/>
</dbReference>
<dbReference type="PATRIC" id="fig|929558.5.peg.78"/>
<dbReference type="Gene3D" id="2.40.128.110">
    <property type="entry name" value="Lipid/polyisoprenoid-binding, YceI-like"/>
    <property type="match status" value="1"/>
</dbReference>
<dbReference type="Pfam" id="PF04264">
    <property type="entry name" value="YceI"/>
    <property type="match status" value="1"/>
</dbReference>
<accession>H1FS61</accession>
<dbReference type="SUPFAM" id="SSF101874">
    <property type="entry name" value="YceI-like"/>
    <property type="match status" value="1"/>
</dbReference>